<evidence type="ECO:0000256" key="1">
    <source>
        <dbReference type="SAM" id="MobiDB-lite"/>
    </source>
</evidence>
<comment type="caution">
    <text evidence="2">The sequence shown here is derived from an EMBL/GenBank/DDBJ whole genome shotgun (WGS) entry which is preliminary data.</text>
</comment>
<sequence length="69" mass="7429">MDDIVSRLEAIAGHFMPFTSPEKDANGNTHPAVQSNKKVSEIRAQISTGPSADMPAPVDHTGTYTITYL</sequence>
<reference evidence="2" key="1">
    <citation type="submission" date="2017-04" db="EMBL/GenBank/DDBJ databases">
        <title>Unveiling RNA virosphere associated with marine microorganisms.</title>
        <authorList>
            <person name="Urayama S."/>
            <person name="Takaki Y."/>
            <person name="Nishi S."/>
            <person name="Yoshida Y."/>
            <person name="Deguchi S."/>
            <person name="Takai K."/>
            <person name="Nunoura T."/>
        </authorList>
    </citation>
    <scope>NUCLEOTIDE SEQUENCE</scope>
</reference>
<name>A0A2V0RKT0_9ZZZZ</name>
<evidence type="ECO:0000313" key="2">
    <source>
        <dbReference type="EMBL" id="GBH22202.1"/>
    </source>
</evidence>
<dbReference type="AlphaFoldDB" id="A0A2V0RKT0"/>
<feature type="compositionally biased region" description="Polar residues" evidence="1">
    <location>
        <begin position="26"/>
        <end position="37"/>
    </location>
</feature>
<accession>A0A2V0RKT0</accession>
<proteinExistence type="predicted"/>
<organism evidence="2">
    <name type="scientific">viral metagenome</name>
    <dbReference type="NCBI Taxonomy" id="1070528"/>
    <lineage>
        <taxon>unclassified sequences</taxon>
        <taxon>metagenomes</taxon>
        <taxon>organismal metagenomes</taxon>
    </lineage>
</organism>
<dbReference type="EMBL" id="BDQA01000766">
    <property type="protein sequence ID" value="GBH22202.1"/>
    <property type="molecule type" value="Genomic_RNA"/>
</dbReference>
<protein>
    <submittedName>
        <fullName evidence="2">Uncharacterized protein</fullName>
    </submittedName>
</protein>
<feature type="region of interest" description="Disordered" evidence="1">
    <location>
        <begin position="17"/>
        <end position="39"/>
    </location>
</feature>